<evidence type="ECO:0000313" key="3">
    <source>
        <dbReference type="Proteomes" id="UP000566711"/>
    </source>
</evidence>
<keyword evidence="1" id="KW-0812">Transmembrane</keyword>
<dbReference type="Proteomes" id="UP000566711">
    <property type="component" value="Unassembled WGS sequence"/>
</dbReference>
<name>A0A7W2ED45_9BURK</name>
<feature type="transmembrane region" description="Helical" evidence="1">
    <location>
        <begin position="15"/>
        <end position="38"/>
    </location>
</feature>
<keyword evidence="1" id="KW-0472">Membrane</keyword>
<dbReference type="EMBL" id="JACEZS010000001">
    <property type="protein sequence ID" value="MBA5603748.1"/>
    <property type="molecule type" value="Genomic_DNA"/>
</dbReference>
<evidence type="ECO:0000313" key="2">
    <source>
        <dbReference type="EMBL" id="MBA5603748.1"/>
    </source>
</evidence>
<reference evidence="2 3" key="1">
    <citation type="submission" date="2020-07" db="EMBL/GenBank/DDBJ databases">
        <title>Novel species isolated from subtropical streams in China.</title>
        <authorList>
            <person name="Lu H."/>
        </authorList>
    </citation>
    <scope>NUCLEOTIDE SEQUENCE [LARGE SCALE GENOMIC DNA]</scope>
    <source>
        <strain evidence="2 3">FT3S</strain>
    </source>
</reference>
<comment type="caution">
    <text evidence="2">The sequence shown here is derived from an EMBL/GenBank/DDBJ whole genome shotgun (WGS) entry which is preliminary data.</text>
</comment>
<keyword evidence="3" id="KW-1185">Reference proteome</keyword>
<gene>
    <name evidence="2" type="ORF">H3H36_00025</name>
</gene>
<dbReference type="AlphaFoldDB" id="A0A7W2ED45"/>
<protein>
    <submittedName>
        <fullName evidence="2">Uncharacterized protein</fullName>
    </submittedName>
</protein>
<dbReference type="RefSeq" id="WP_182212936.1">
    <property type="nucleotide sequence ID" value="NZ_JACEZS010000001.1"/>
</dbReference>
<sequence>MRPLITAGFVTAALVAYYLGLEYGSGILFLAGAAFELVSFKRIRGSSMN</sequence>
<evidence type="ECO:0000256" key="1">
    <source>
        <dbReference type="SAM" id="Phobius"/>
    </source>
</evidence>
<keyword evidence="1" id="KW-1133">Transmembrane helix</keyword>
<organism evidence="2 3">
    <name type="scientific">Rugamonas fusca</name>
    <dbReference type="NCBI Taxonomy" id="2758568"/>
    <lineage>
        <taxon>Bacteria</taxon>
        <taxon>Pseudomonadati</taxon>
        <taxon>Pseudomonadota</taxon>
        <taxon>Betaproteobacteria</taxon>
        <taxon>Burkholderiales</taxon>
        <taxon>Oxalobacteraceae</taxon>
        <taxon>Telluria group</taxon>
        <taxon>Rugamonas</taxon>
    </lineage>
</organism>
<accession>A0A7W2ED45</accession>
<proteinExistence type="predicted"/>